<dbReference type="RefSeq" id="WP_173082737.1">
    <property type="nucleotide sequence ID" value="NZ_BLPG01000001.1"/>
</dbReference>
<feature type="chain" id="PRO_5028916257" description="SH3b domain-containing protein" evidence="1">
    <location>
        <begin position="37"/>
        <end position="121"/>
    </location>
</feature>
<evidence type="ECO:0000313" key="2">
    <source>
        <dbReference type="EMBL" id="GFJ95227.1"/>
    </source>
</evidence>
<evidence type="ECO:0008006" key="4">
    <source>
        <dbReference type="Google" id="ProtNLM"/>
    </source>
</evidence>
<proteinExistence type="predicted"/>
<dbReference type="EMBL" id="BLPG01000001">
    <property type="protein sequence ID" value="GFJ95227.1"/>
    <property type="molecule type" value="Genomic_DNA"/>
</dbReference>
<evidence type="ECO:0000313" key="3">
    <source>
        <dbReference type="Proteomes" id="UP000482960"/>
    </source>
</evidence>
<reference evidence="2 3" key="1">
    <citation type="submission" date="2020-03" db="EMBL/GenBank/DDBJ databases">
        <title>Whole genome shotgun sequence of Phytohabitans rumicis NBRC 108638.</title>
        <authorList>
            <person name="Komaki H."/>
            <person name="Tamura T."/>
        </authorList>
    </citation>
    <scope>NUCLEOTIDE SEQUENCE [LARGE SCALE GENOMIC DNA]</scope>
    <source>
        <strain evidence="2 3">NBRC 108638</strain>
    </source>
</reference>
<feature type="signal peptide" evidence="1">
    <location>
        <begin position="1"/>
        <end position="36"/>
    </location>
</feature>
<dbReference type="Gene3D" id="2.30.30.40">
    <property type="entry name" value="SH3 Domains"/>
    <property type="match status" value="1"/>
</dbReference>
<accession>A0A6V8LMA1</accession>
<name>A0A6V8LMA1_9ACTN</name>
<keyword evidence="3" id="KW-1185">Reference proteome</keyword>
<dbReference type="Proteomes" id="UP000482960">
    <property type="component" value="Unassembled WGS sequence"/>
</dbReference>
<sequence>MLGDDVMKRHLLTATRVFLVGVTLASTVLVAGTAQAAPGASGSAVEAPAICTDHRYVVTGDGVAVRTAPGLSATILRRKYRGDIVVVPCVPIQHADGYEWVAVRLGTGGIGWMARIYLQRL</sequence>
<evidence type="ECO:0000256" key="1">
    <source>
        <dbReference type="SAM" id="SignalP"/>
    </source>
</evidence>
<dbReference type="AlphaFoldDB" id="A0A6V8LMA1"/>
<organism evidence="2 3">
    <name type="scientific">Phytohabitans rumicis</name>
    <dbReference type="NCBI Taxonomy" id="1076125"/>
    <lineage>
        <taxon>Bacteria</taxon>
        <taxon>Bacillati</taxon>
        <taxon>Actinomycetota</taxon>
        <taxon>Actinomycetes</taxon>
        <taxon>Micromonosporales</taxon>
        <taxon>Micromonosporaceae</taxon>
    </lineage>
</organism>
<reference evidence="2 3" key="2">
    <citation type="submission" date="2020-03" db="EMBL/GenBank/DDBJ databases">
        <authorList>
            <person name="Ichikawa N."/>
            <person name="Kimura A."/>
            <person name="Kitahashi Y."/>
            <person name="Uohara A."/>
        </authorList>
    </citation>
    <scope>NUCLEOTIDE SEQUENCE [LARGE SCALE GENOMIC DNA]</scope>
    <source>
        <strain evidence="2 3">NBRC 108638</strain>
    </source>
</reference>
<gene>
    <name evidence="2" type="ORF">Prum_088690</name>
</gene>
<keyword evidence="1" id="KW-0732">Signal</keyword>
<comment type="caution">
    <text evidence="2">The sequence shown here is derived from an EMBL/GenBank/DDBJ whole genome shotgun (WGS) entry which is preliminary data.</text>
</comment>
<protein>
    <recommendedName>
        <fullName evidence="4">SH3b domain-containing protein</fullName>
    </recommendedName>
</protein>